<evidence type="ECO:0000256" key="1">
    <source>
        <dbReference type="ARBA" id="ARBA00008005"/>
    </source>
</evidence>
<dbReference type="PANTHER" id="PTHR35861">
    <property type="match status" value="1"/>
</dbReference>
<sequence length="821" mass="86016">MPAYLAPGVYVEEIPSGLKPIEAAGTSTAGMIGMTARGPVNTPTLVTSLGAFSRVFGGLLDPLVFGEGRDALPYAAEGFFVNGGARLFVVRIVGEDAREAVLDLEARDTAVAGAPVLAEAAVVAGGAEVTRLVLADPGAVAPEARLLILDGEASEVVSLSDAEFVPQLLLASGLRQPFASGDSVTLQTATAADGTLDEDMAAGAGEITLTSTDGIEAGDTIRLGEGATAELVEVGALDEDGPRITLARPAARARARGEAVFVLEDAATHSALSADVAAGGSGALLAMDVTGFSAGVVVRIAGGEGEEHAMVRGIAQAVTLAEPLANSHPAGVRLVAARPVLRLHARYPGLWGNELRATLLPANIVSTVTRAPAGAGEAAVTLGSAFGLFPGSFVTLADPDQPETALLSREVGAVDTASGRVTFTESHGQALAAGLLVTSQEFTLVVERIEKGKAVESETFERLAMAPTHPRHVLKLVGSWDALTGTPSVSGGSNLIRIEDLSDAETRGLPLVMGVSRRMAGGNDDVAGVTEATYVGQAAEDPARRRGIFAMENEPAVSIVAVPGQTSVTVQKALVDHCEHMRYRFAVLDTPIGASLQGAREHRQNFDSTRCAVYYPSLERADSFGAPGDRRIVAPSGHVLGIYARTDTARGVHKAPANEVVRGALAFDVKLDKGAQDILNPINLNCFRDFRSENRGLRLYGARVATSDPEFKYVNVRRLLLMIEQSLDAGLQWAVFEPNDKPLWDTVKQSVTGFLTTVWRSGALEGQKAEEAFFVNIGYNVTMTQDDIDNGRMIVEIGVAPVKPAEFVIVKISQKTREAQG</sequence>
<feature type="domain" description="Tail sheath protein subtilisin-like" evidence="2">
    <location>
        <begin position="551"/>
        <end position="703"/>
    </location>
</feature>
<reference evidence="4 5" key="1">
    <citation type="submission" date="2018-04" db="EMBL/GenBank/DDBJ databases">
        <title>Genomic Encyclopedia of Type Strains, Phase III (KMG-III): the genomes of soil and plant-associated and newly described type strains.</title>
        <authorList>
            <person name="Whitman W."/>
        </authorList>
    </citation>
    <scope>NUCLEOTIDE SEQUENCE [LARGE SCALE GENOMIC DNA]</scope>
    <source>
        <strain evidence="4 5">KA25</strain>
    </source>
</reference>
<dbReference type="InterPro" id="IPR035089">
    <property type="entry name" value="Phage_sheath_subtilisin"/>
</dbReference>
<dbReference type="OrthoDB" id="9767864at2"/>
<dbReference type="Gene3D" id="3.40.50.11780">
    <property type="match status" value="2"/>
</dbReference>
<dbReference type="Proteomes" id="UP000244060">
    <property type="component" value="Unassembled WGS sequence"/>
</dbReference>
<organism evidence="4 5">
    <name type="scientific">Cereibacter azotoformans</name>
    <dbReference type="NCBI Taxonomy" id="43057"/>
    <lineage>
        <taxon>Bacteria</taxon>
        <taxon>Pseudomonadati</taxon>
        <taxon>Pseudomonadota</taxon>
        <taxon>Alphaproteobacteria</taxon>
        <taxon>Rhodobacterales</taxon>
        <taxon>Paracoccaceae</taxon>
        <taxon>Cereibacter</taxon>
    </lineage>
</organism>
<dbReference type="RefSeq" id="WP_108222111.1">
    <property type="nucleotide sequence ID" value="NZ_CP090024.1"/>
</dbReference>
<dbReference type="InterPro" id="IPR052042">
    <property type="entry name" value="Tail_sheath_structural"/>
</dbReference>
<evidence type="ECO:0000259" key="2">
    <source>
        <dbReference type="Pfam" id="PF04984"/>
    </source>
</evidence>
<feature type="domain" description="Tail sheath protein C-terminal" evidence="3">
    <location>
        <begin position="706"/>
        <end position="813"/>
    </location>
</feature>
<evidence type="ECO:0000313" key="5">
    <source>
        <dbReference type="Proteomes" id="UP000244060"/>
    </source>
</evidence>
<evidence type="ECO:0000259" key="3">
    <source>
        <dbReference type="Pfam" id="PF17482"/>
    </source>
</evidence>
<keyword evidence="5" id="KW-1185">Reference proteome</keyword>
<dbReference type="EMBL" id="QAOT01000019">
    <property type="protein sequence ID" value="PTR13896.1"/>
    <property type="molecule type" value="Genomic_DNA"/>
</dbReference>
<accession>A0A2T5JUQ0</accession>
<name>A0A2T5JUQ0_9RHOB</name>
<dbReference type="InterPro" id="IPR020287">
    <property type="entry name" value="Tail_sheath_C"/>
</dbReference>
<comment type="similarity">
    <text evidence="1">Belongs to the myoviridae tail sheath protein family.</text>
</comment>
<dbReference type="Pfam" id="PF17482">
    <property type="entry name" value="Phage_sheath_1C"/>
    <property type="match status" value="1"/>
</dbReference>
<dbReference type="PANTHER" id="PTHR35861:SF1">
    <property type="entry name" value="PHAGE TAIL SHEATH PROTEIN"/>
    <property type="match status" value="1"/>
</dbReference>
<dbReference type="AlphaFoldDB" id="A0A2T5JUQ0"/>
<evidence type="ECO:0008006" key="6">
    <source>
        <dbReference type="Google" id="ProtNLM"/>
    </source>
</evidence>
<evidence type="ECO:0000313" key="4">
    <source>
        <dbReference type="EMBL" id="PTR13896.1"/>
    </source>
</evidence>
<comment type="caution">
    <text evidence="4">The sequence shown here is derived from an EMBL/GenBank/DDBJ whole genome shotgun (WGS) entry which is preliminary data.</text>
</comment>
<gene>
    <name evidence="4" type="ORF">C8J28_11961</name>
</gene>
<protein>
    <recommendedName>
        <fullName evidence="6">Tail sheath protein C-terminal domain-containing protein</fullName>
    </recommendedName>
</protein>
<dbReference type="Pfam" id="PF04984">
    <property type="entry name" value="Phage_sheath_1"/>
    <property type="match status" value="1"/>
</dbReference>
<proteinExistence type="inferred from homology"/>